<evidence type="ECO:0000313" key="2">
    <source>
        <dbReference type="EMBL" id="MPN22471.1"/>
    </source>
</evidence>
<protein>
    <recommendedName>
        <fullName evidence="1">Thioredoxin-like fold domain-containing protein</fullName>
    </recommendedName>
</protein>
<dbReference type="InterPro" id="IPR012336">
    <property type="entry name" value="Thioredoxin-like_fold"/>
</dbReference>
<dbReference type="PANTHER" id="PTHR36450:SF1">
    <property type="entry name" value="THIOREDOXIN"/>
    <property type="match status" value="1"/>
</dbReference>
<dbReference type="NCBIfam" id="TIGR00412">
    <property type="entry name" value="redox_disulf_2"/>
    <property type="match status" value="1"/>
</dbReference>
<dbReference type="EMBL" id="VSSQ01070708">
    <property type="protein sequence ID" value="MPN22471.1"/>
    <property type="molecule type" value="Genomic_DNA"/>
</dbReference>
<organism evidence="2">
    <name type="scientific">bioreactor metagenome</name>
    <dbReference type="NCBI Taxonomy" id="1076179"/>
    <lineage>
        <taxon>unclassified sequences</taxon>
        <taxon>metagenomes</taxon>
        <taxon>ecological metagenomes</taxon>
    </lineage>
</organism>
<gene>
    <name evidence="2" type="ORF">SDC9_169854</name>
</gene>
<dbReference type="InterPro" id="IPR005243">
    <property type="entry name" value="THIRX-like_proc"/>
</dbReference>
<proteinExistence type="predicted"/>
<dbReference type="AlphaFoldDB" id="A0A645G6F4"/>
<dbReference type="PANTHER" id="PTHR36450">
    <property type="entry name" value="THIOREDOXIN"/>
    <property type="match status" value="1"/>
</dbReference>
<dbReference type="SUPFAM" id="SSF52833">
    <property type="entry name" value="Thioredoxin-like"/>
    <property type="match status" value="1"/>
</dbReference>
<name>A0A645G6F4_9ZZZZ</name>
<evidence type="ECO:0000259" key="1">
    <source>
        <dbReference type="Pfam" id="PF13192"/>
    </source>
</evidence>
<dbReference type="InterPro" id="IPR036249">
    <property type="entry name" value="Thioredoxin-like_sf"/>
</dbReference>
<dbReference type="Pfam" id="PF13192">
    <property type="entry name" value="Thioredoxin_3"/>
    <property type="match status" value="1"/>
</dbReference>
<feature type="domain" description="Thioredoxin-like fold" evidence="1">
    <location>
        <begin position="36"/>
        <end position="110"/>
    </location>
</feature>
<reference evidence="2" key="1">
    <citation type="submission" date="2019-08" db="EMBL/GenBank/DDBJ databases">
        <authorList>
            <person name="Kucharzyk K."/>
            <person name="Murdoch R.W."/>
            <person name="Higgins S."/>
            <person name="Loffler F."/>
        </authorList>
    </citation>
    <scope>NUCLEOTIDE SEQUENCE</scope>
</reference>
<accession>A0A645G6F4</accession>
<dbReference type="Gene3D" id="3.40.30.10">
    <property type="entry name" value="Glutaredoxin"/>
    <property type="match status" value="1"/>
</dbReference>
<sequence length="112" mass="11988">MLFGKKKIKTKCCCEGSCGAEESKTEGKSKAVVGEKIIILGSVCAKCNQLEANTKEALTLLGISDEIENVTDFAQIASCGVMFTPALMMGEKVISSGRVLKAEEIIELLKKQ</sequence>
<comment type="caution">
    <text evidence="2">The sequence shown here is derived from an EMBL/GenBank/DDBJ whole genome shotgun (WGS) entry which is preliminary data.</text>
</comment>